<dbReference type="RefSeq" id="WP_032749552.1">
    <property type="nucleotide sequence ID" value="NZ_AP018671.1"/>
</dbReference>
<dbReference type="EMBL" id="SMTN01000026">
    <property type="protein sequence ID" value="TDJ95282.1"/>
    <property type="molecule type" value="Genomic_DNA"/>
</dbReference>
<name>A0A164F8W1_KLEPN</name>
<accession>A0A164F8W1</accession>
<dbReference type="Proteomes" id="UP000532829">
    <property type="component" value="Chromosome"/>
</dbReference>
<dbReference type="EMBL" id="QRCF01000028">
    <property type="protein sequence ID" value="RDT87390.1"/>
    <property type="molecule type" value="Genomic_DNA"/>
</dbReference>
<evidence type="ECO:0000313" key="7">
    <source>
        <dbReference type="Proteomes" id="UP000532829"/>
    </source>
</evidence>
<evidence type="ECO:0000313" key="6">
    <source>
        <dbReference type="Proteomes" id="UP000468995"/>
    </source>
</evidence>
<dbReference type="Proteomes" id="UP000294951">
    <property type="component" value="Unassembled WGS sequence"/>
</dbReference>
<dbReference type="Proteomes" id="UP000468995">
    <property type="component" value="Unassembled WGS sequence"/>
</dbReference>
<proteinExistence type="predicted"/>
<dbReference type="EMBL" id="CP066534">
    <property type="protein sequence ID" value="QQL35692.1"/>
    <property type="molecule type" value="Genomic_DNA"/>
</dbReference>
<evidence type="ECO:0000313" key="1">
    <source>
        <dbReference type="EMBL" id="MSS33307.1"/>
    </source>
</evidence>
<protein>
    <submittedName>
        <fullName evidence="1">Uncharacterized protein</fullName>
    </submittedName>
</protein>
<reference evidence="1 6" key="3">
    <citation type="submission" date="2019-07" db="EMBL/GenBank/DDBJ databases">
        <title>Genome sequence of OXA-232-producing Klebsiella pneumoniae ST23 from septicemic neonate.</title>
        <authorList>
            <person name="Mukherjee S."/>
            <person name="Naha S."/>
            <person name="Bhadury P."/>
            <person name="Basu S."/>
        </authorList>
    </citation>
    <scope>NUCLEOTIDE SEQUENCE [LARGE SCALE GENOMIC DNA]</scope>
    <source>
        <strain evidence="1 6">EN5275</strain>
    </source>
</reference>
<dbReference type="AlphaFoldDB" id="A0A164F8W1"/>
<evidence type="ECO:0000313" key="2">
    <source>
        <dbReference type="EMBL" id="QQL35692.1"/>
    </source>
</evidence>
<dbReference type="EMBL" id="VINI01000020">
    <property type="protein sequence ID" value="MSS33307.1"/>
    <property type="molecule type" value="Genomic_DNA"/>
</dbReference>
<organism evidence="1 6">
    <name type="scientific">Klebsiella pneumoniae</name>
    <dbReference type="NCBI Taxonomy" id="573"/>
    <lineage>
        <taxon>Bacteria</taxon>
        <taxon>Pseudomonadati</taxon>
        <taxon>Pseudomonadota</taxon>
        <taxon>Gammaproteobacteria</taxon>
        <taxon>Enterobacterales</taxon>
        <taxon>Enterobacteriaceae</taxon>
        <taxon>Klebsiella/Raoultella group</taxon>
        <taxon>Klebsiella</taxon>
        <taxon>Klebsiella pneumoniae complex</taxon>
    </lineage>
</organism>
<reference evidence="4 5" key="2">
    <citation type="submission" date="2019-03" db="EMBL/GenBank/DDBJ databases">
        <title>Multidrug-Resistant Klebsiella pneumoniae Clinical Bloodstream Isolates in Shanghai, China.</title>
        <authorList>
            <person name="Wang S."/>
        </authorList>
    </citation>
    <scope>NUCLEOTIDE SEQUENCE [LARGE SCALE GENOMIC DNA]</scope>
    <source>
        <strain evidence="4 5">RJ1071</strain>
    </source>
</reference>
<dbReference type="Proteomes" id="UP000254657">
    <property type="component" value="Unassembled WGS sequence"/>
</dbReference>
<gene>
    <name evidence="3" type="ORF">DW286_21490</name>
    <name evidence="4" type="ORF">E1814_20930</name>
    <name evidence="1" type="ORF">FME62_21295</name>
    <name evidence="2" type="ORF">H3G96_011045</name>
</gene>
<reference evidence="2 7" key="4">
    <citation type="submission" date="2020-12" db="EMBL/GenBank/DDBJ databases">
        <title>The complete genome of Klebsiella pneumoniae strain 090374.</title>
        <authorList>
            <person name="Wei L."/>
            <person name="Wen H."/>
            <person name="Liu L."/>
            <person name="Feng Y."/>
            <person name="Zong Z."/>
        </authorList>
    </citation>
    <scope>NUCLEOTIDE SEQUENCE [LARGE SCALE GENOMIC DNA]</scope>
    <source>
        <strain evidence="2 7">WCHKP090374</strain>
    </source>
</reference>
<reference evidence="3" key="1">
    <citation type="submission" date="2018-07" db="EMBL/GenBank/DDBJ databases">
        <title>Draft genome sequence of Klebsiella pneumoniae K293.</title>
        <authorList>
            <person name="He F."/>
        </authorList>
    </citation>
    <scope>NUCLEOTIDE SEQUENCE</scope>
    <source>
        <strain evidence="3">K293</strain>
    </source>
</reference>
<evidence type="ECO:0000313" key="4">
    <source>
        <dbReference type="EMBL" id="TDJ95282.1"/>
    </source>
</evidence>
<sequence length="74" mass="8602">MEEEIKYNIEVDCSTLESAAKEIRALKGLLATMFVCLDQDMKGVVIHQLSQIDDEYNQKNLEMLKQIQHIHNRP</sequence>
<evidence type="ECO:0000313" key="5">
    <source>
        <dbReference type="Proteomes" id="UP000294951"/>
    </source>
</evidence>
<evidence type="ECO:0000313" key="3">
    <source>
        <dbReference type="EMBL" id="RDT87390.1"/>
    </source>
</evidence>